<evidence type="ECO:0000313" key="2">
    <source>
        <dbReference type="Proteomes" id="UP000324222"/>
    </source>
</evidence>
<reference evidence="1 2" key="1">
    <citation type="submission" date="2019-05" db="EMBL/GenBank/DDBJ databases">
        <title>Another draft genome of Portunus trituberculatus and its Hox gene families provides insights of decapod evolution.</title>
        <authorList>
            <person name="Jeong J.-H."/>
            <person name="Song I."/>
            <person name="Kim S."/>
            <person name="Choi T."/>
            <person name="Kim D."/>
            <person name="Ryu S."/>
            <person name="Kim W."/>
        </authorList>
    </citation>
    <scope>NUCLEOTIDE SEQUENCE [LARGE SCALE GENOMIC DNA]</scope>
    <source>
        <tissue evidence="1">Muscle</tissue>
    </source>
</reference>
<evidence type="ECO:0000313" key="1">
    <source>
        <dbReference type="EMBL" id="MPC35879.1"/>
    </source>
</evidence>
<evidence type="ECO:0008006" key="3">
    <source>
        <dbReference type="Google" id="ProtNLM"/>
    </source>
</evidence>
<gene>
    <name evidence="1" type="ORF">E2C01_029316</name>
</gene>
<accession>A0A5B7ERW9</accession>
<dbReference type="EMBL" id="VSRR010003370">
    <property type="protein sequence ID" value="MPC35879.1"/>
    <property type="molecule type" value="Genomic_DNA"/>
</dbReference>
<dbReference type="AlphaFoldDB" id="A0A5B7ERW9"/>
<dbReference type="Proteomes" id="UP000324222">
    <property type="component" value="Unassembled WGS sequence"/>
</dbReference>
<dbReference type="InterPro" id="IPR036236">
    <property type="entry name" value="Znf_C2H2_sf"/>
</dbReference>
<proteinExistence type="predicted"/>
<dbReference type="OrthoDB" id="6380494at2759"/>
<sequence>MASERNRTAPEWNYMKLTLFDTVMCLVCKDKLKYNGNTSNMKKYFCSRHSVEYAELKGDADATVPRPYTSAQSTLIEAITRAQPYRTQISSAFHIAFTEEKKRPVKGNIMLK</sequence>
<name>A0A5B7ERW9_PORTR</name>
<protein>
    <recommendedName>
        <fullName evidence="3">BED-type domain-containing protein</fullName>
    </recommendedName>
</protein>
<organism evidence="1 2">
    <name type="scientific">Portunus trituberculatus</name>
    <name type="common">Swimming crab</name>
    <name type="synonym">Neptunus trituberculatus</name>
    <dbReference type="NCBI Taxonomy" id="210409"/>
    <lineage>
        <taxon>Eukaryota</taxon>
        <taxon>Metazoa</taxon>
        <taxon>Ecdysozoa</taxon>
        <taxon>Arthropoda</taxon>
        <taxon>Crustacea</taxon>
        <taxon>Multicrustacea</taxon>
        <taxon>Malacostraca</taxon>
        <taxon>Eumalacostraca</taxon>
        <taxon>Eucarida</taxon>
        <taxon>Decapoda</taxon>
        <taxon>Pleocyemata</taxon>
        <taxon>Brachyura</taxon>
        <taxon>Eubrachyura</taxon>
        <taxon>Portunoidea</taxon>
        <taxon>Portunidae</taxon>
        <taxon>Portuninae</taxon>
        <taxon>Portunus</taxon>
    </lineage>
</organism>
<comment type="caution">
    <text evidence="1">The sequence shown here is derived from an EMBL/GenBank/DDBJ whole genome shotgun (WGS) entry which is preliminary data.</text>
</comment>
<keyword evidence="2" id="KW-1185">Reference proteome</keyword>
<dbReference type="SUPFAM" id="SSF57667">
    <property type="entry name" value="beta-beta-alpha zinc fingers"/>
    <property type="match status" value="1"/>
</dbReference>